<protein>
    <recommendedName>
        <fullName evidence="1">DUF2061 domain-containing protein</fullName>
    </recommendedName>
</protein>
<dbReference type="Pfam" id="PF09834">
    <property type="entry name" value="DUF2061"/>
    <property type="match status" value="2"/>
</dbReference>
<gene>
    <name evidence="2" type="ORF">FCC1311_007112</name>
</gene>
<sequence>MCKGVTFRVLATLTTVIVSYVVTGAMTTALKIGPLDFVLKLAVFYAHERIWLQPRLQAVPRRSLAKMWSWKAIALSMTVGTTIAVTGRADLALKLGPLDFFLKLFLFYAHERIWDAIPYGRRLVSCEEDQKKTQ</sequence>
<feature type="domain" description="DUF2061" evidence="1">
    <location>
        <begin position="64"/>
        <end position="115"/>
    </location>
</feature>
<evidence type="ECO:0000259" key="1">
    <source>
        <dbReference type="Pfam" id="PF09834"/>
    </source>
</evidence>
<dbReference type="Proteomes" id="UP000241890">
    <property type="component" value="Unassembled WGS sequence"/>
</dbReference>
<evidence type="ECO:0000313" key="2">
    <source>
        <dbReference type="EMBL" id="GBG24493.1"/>
    </source>
</evidence>
<accession>A0A2R5G7P0</accession>
<name>A0A2R5G7P0_9STRA</name>
<feature type="domain" description="DUF2061" evidence="1">
    <location>
        <begin position="1"/>
        <end position="51"/>
    </location>
</feature>
<dbReference type="InParanoid" id="A0A2R5G7P0"/>
<reference evidence="2 3" key="1">
    <citation type="submission" date="2017-12" db="EMBL/GenBank/DDBJ databases">
        <title>Sequencing, de novo assembly and annotation of complete genome of a new Thraustochytrid species, strain FCC1311.</title>
        <authorList>
            <person name="Sedici K."/>
            <person name="Godart F."/>
            <person name="Aiese Cigliano R."/>
            <person name="Sanseverino W."/>
            <person name="Barakat M."/>
            <person name="Ortet P."/>
            <person name="Marechal E."/>
            <person name="Cagnac O."/>
            <person name="Amato A."/>
        </authorList>
    </citation>
    <scope>NUCLEOTIDE SEQUENCE [LARGE SCALE GENOMIC DNA]</scope>
</reference>
<proteinExistence type="predicted"/>
<evidence type="ECO:0000313" key="3">
    <source>
        <dbReference type="Proteomes" id="UP000241890"/>
    </source>
</evidence>
<keyword evidence="3" id="KW-1185">Reference proteome</keyword>
<dbReference type="AlphaFoldDB" id="A0A2R5G7P0"/>
<dbReference type="OrthoDB" id="41281at2759"/>
<dbReference type="EMBL" id="BEYU01000006">
    <property type="protein sequence ID" value="GBG24493.1"/>
    <property type="molecule type" value="Genomic_DNA"/>
</dbReference>
<organism evidence="2 3">
    <name type="scientific">Hondaea fermentalgiana</name>
    <dbReference type="NCBI Taxonomy" id="2315210"/>
    <lineage>
        <taxon>Eukaryota</taxon>
        <taxon>Sar</taxon>
        <taxon>Stramenopiles</taxon>
        <taxon>Bigyra</taxon>
        <taxon>Labyrinthulomycetes</taxon>
        <taxon>Thraustochytrida</taxon>
        <taxon>Thraustochytriidae</taxon>
        <taxon>Hondaea</taxon>
    </lineage>
</organism>
<dbReference type="InterPro" id="IPR018638">
    <property type="entry name" value="DUF2061_membrane"/>
</dbReference>
<comment type="caution">
    <text evidence="2">The sequence shown here is derived from an EMBL/GenBank/DDBJ whole genome shotgun (WGS) entry which is preliminary data.</text>
</comment>